<name>A0A0A9F7K5_ARUDO</name>
<feature type="compositionally biased region" description="Basic residues" evidence="1">
    <location>
        <begin position="1"/>
        <end position="16"/>
    </location>
</feature>
<reference evidence="2" key="1">
    <citation type="submission" date="2014-09" db="EMBL/GenBank/DDBJ databases">
        <authorList>
            <person name="Magalhaes I.L.F."/>
            <person name="Oliveira U."/>
            <person name="Santos F.R."/>
            <person name="Vidigal T.H.D.A."/>
            <person name="Brescovit A.D."/>
            <person name="Santos A.J."/>
        </authorList>
    </citation>
    <scope>NUCLEOTIDE SEQUENCE</scope>
    <source>
        <tissue evidence="2">Shoot tissue taken approximately 20 cm above the soil surface</tissue>
    </source>
</reference>
<sequence length="58" mass="6673">MMYHCKRRQRRRRRLGRGPIWRSTTVDGGNPAARFGAPQRWRGGPRPAPTKFGGSPRL</sequence>
<organism evidence="2">
    <name type="scientific">Arundo donax</name>
    <name type="common">Giant reed</name>
    <name type="synonym">Donax arundinaceus</name>
    <dbReference type="NCBI Taxonomy" id="35708"/>
    <lineage>
        <taxon>Eukaryota</taxon>
        <taxon>Viridiplantae</taxon>
        <taxon>Streptophyta</taxon>
        <taxon>Embryophyta</taxon>
        <taxon>Tracheophyta</taxon>
        <taxon>Spermatophyta</taxon>
        <taxon>Magnoliopsida</taxon>
        <taxon>Liliopsida</taxon>
        <taxon>Poales</taxon>
        <taxon>Poaceae</taxon>
        <taxon>PACMAD clade</taxon>
        <taxon>Arundinoideae</taxon>
        <taxon>Arundineae</taxon>
        <taxon>Arundo</taxon>
    </lineage>
</organism>
<evidence type="ECO:0000256" key="1">
    <source>
        <dbReference type="SAM" id="MobiDB-lite"/>
    </source>
</evidence>
<reference evidence="2" key="2">
    <citation type="journal article" date="2015" name="Data Brief">
        <title>Shoot transcriptome of the giant reed, Arundo donax.</title>
        <authorList>
            <person name="Barrero R.A."/>
            <person name="Guerrero F.D."/>
            <person name="Moolhuijzen P."/>
            <person name="Goolsby J.A."/>
            <person name="Tidwell J."/>
            <person name="Bellgard S.E."/>
            <person name="Bellgard M.I."/>
        </authorList>
    </citation>
    <scope>NUCLEOTIDE SEQUENCE</scope>
    <source>
        <tissue evidence="2">Shoot tissue taken approximately 20 cm above the soil surface</tissue>
    </source>
</reference>
<evidence type="ECO:0000313" key="2">
    <source>
        <dbReference type="EMBL" id="JAE07184.1"/>
    </source>
</evidence>
<dbReference type="EMBL" id="GBRH01190712">
    <property type="protein sequence ID" value="JAE07184.1"/>
    <property type="molecule type" value="Transcribed_RNA"/>
</dbReference>
<proteinExistence type="predicted"/>
<feature type="region of interest" description="Disordered" evidence="1">
    <location>
        <begin position="1"/>
        <end position="58"/>
    </location>
</feature>
<protein>
    <submittedName>
        <fullName evidence="2">Uncharacterized protein</fullName>
    </submittedName>
</protein>
<dbReference type="AlphaFoldDB" id="A0A0A9F7K5"/>
<accession>A0A0A9F7K5</accession>